<protein>
    <submittedName>
        <fullName evidence="1">Uncharacterized protein</fullName>
    </submittedName>
</protein>
<evidence type="ECO:0000313" key="2">
    <source>
        <dbReference type="Proteomes" id="UP000078541"/>
    </source>
</evidence>
<proteinExistence type="predicted"/>
<evidence type="ECO:0000313" key="1">
    <source>
        <dbReference type="EMBL" id="KYN35176.1"/>
    </source>
</evidence>
<gene>
    <name evidence="1" type="ORF">ALC56_10350</name>
</gene>
<keyword evidence="2" id="KW-1185">Reference proteome</keyword>
<dbReference type="Proteomes" id="UP000078541">
    <property type="component" value="Unassembled WGS sequence"/>
</dbReference>
<feature type="non-terminal residue" evidence="1">
    <location>
        <position position="1"/>
    </location>
</feature>
<dbReference type="AlphaFoldDB" id="A0A195F465"/>
<accession>A0A195F465</accession>
<sequence length="63" mass="7283">RREELHGLCELPSRLAIVLEILVQFRFAKRNGEKFVRKKRGTPPSAHGTLIYFSEYAIVIITI</sequence>
<name>A0A195F465_9HYME</name>
<dbReference type="EMBL" id="KQ981820">
    <property type="protein sequence ID" value="KYN35176.1"/>
    <property type="molecule type" value="Genomic_DNA"/>
</dbReference>
<reference evidence="1 2" key="1">
    <citation type="submission" date="2016-03" db="EMBL/GenBank/DDBJ databases">
        <title>Trachymyrmex septentrionalis WGS genome.</title>
        <authorList>
            <person name="Nygaard S."/>
            <person name="Hu H."/>
            <person name="Boomsma J."/>
            <person name="Zhang G."/>
        </authorList>
    </citation>
    <scope>NUCLEOTIDE SEQUENCE [LARGE SCALE GENOMIC DNA]</scope>
    <source>
        <strain evidence="1">Tsep2-gDNA-1</strain>
        <tissue evidence="1">Whole body</tissue>
    </source>
</reference>
<organism evidence="1 2">
    <name type="scientific">Trachymyrmex septentrionalis</name>
    <dbReference type="NCBI Taxonomy" id="34720"/>
    <lineage>
        <taxon>Eukaryota</taxon>
        <taxon>Metazoa</taxon>
        <taxon>Ecdysozoa</taxon>
        <taxon>Arthropoda</taxon>
        <taxon>Hexapoda</taxon>
        <taxon>Insecta</taxon>
        <taxon>Pterygota</taxon>
        <taxon>Neoptera</taxon>
        <taxon>Endopterygota</taxon>
        <taxon>Hymenoptera</taxon>
        <taxon>Apocrita</taxon>
        <taxon>Aculeata</taxon>
        <taxon>Formicoidea</taxon>
        <taxon>Formicidae</taxon>
        <taxon>Myrmicinae</taxon>
        <taxon>Trachymyrmex</taxon>
    </lineage>
</organism>